<comment type="subcellular location">
    <subcellularLocation>
        <location evidence="1">Endomembrane system</location>
    </subcellularLocation>
</comment>
<evidence type="ECO:0000256" key="3">
    <source>
        <dbReference type="ARBA" id="ARBA00022692"/>
    </source>
</evidence>
<keyword evidence="3 6" id="KW-0812">Transmembrane</keyword>
<evidence type="ECO:0000313" key="7">
    <source>
        <dbReference type="EMBL" id="SJZ84450.1"/>
    </source>
</evidence>
<dbReference type="PANTHER" id="PTHR35791">
    <property type="entry name" value="UPF0754 MEMBRANE PROTEIN YHEB"/>
    <property type="match status" value="1"/>
</dbReference>
<evidence type="ECO:0008006" key="9">
    <source>
        <dbReference type="Google" id="ProtNLM"/>
    </source>
</evidence>
<keyword evidence="5 6" id="KW-0472">Membrane</keyword>
<keyword evidence="8" id="KW-1185">Reference proteome</keyword>
<dbReference type="Proteomes" id="UP000191153">
    <property type="component" value="Unassembled WGS sequence"/>
</dbReference>
<evidence type="ECO:0000256" key="4">
    <source>
        <dbReference type="ARBA" id="ARBA00022989"/>
    </source>
</evidence>
<protein>
    <recommendedName>
        <fullName evidence="9">DUF445 domain-containing protein</fullName>
    </recommendedName>
</protein>
<evidence type="ECO:0000256" key="1">
    <source>
        <dbReference type="ARBA" id="ARBA00004308"/>
    </source>
</evidence>
<comment type="similarity">
    <text evidence="2">Belongs to the UPF0754 family.</text>
</comment>
<dbReference type="GO" id="GO:0012505">
    <property type="term" value="C:endomembrane system"/>
    <property type="evidence" value="ECO:0007669"/>
    <property type="project" value="UniProtKB-SubCell"/>
</dbReference>
<dbReference type="AlphaFoldDB" id="A0A1T4NYH5"/>
<evidence type="ECO:0000313" key="8">
    <source>
        <dbReference type="Proteomes" id="UP000191153"/>
    </source>
</evidence>
<dbReference type="OrthoDB" id="9787430at2"/>
<reference evidence="7 8" key="1">
    <citation type="submission" date="2017-02" db="EMBL/GenBank/DDBJ databases">
        <authorList>
            <person name="Peterson S.W."/>
        </authorList>
    </citation>
    <scope>NUCLEOTIDE SEQUENCE [LARGE SCALE GENOMIC DNA]</scope>
    <source>
        <strain evidence="7 8">ATCC 700028</strain>
    </source>
</reference>
<keyword evidence="4 6" id="KW-1133">Transmembrane helix</keyword>
<evidence type="ECO:0000256" key="2">
    <source>
        <dbReference type="ARBA" id="ARBA00008053"/>
    </source>
</evidence>
<dbReference type="Pfam" id="PF04286">
    <property type="entry name" value="DUF445"/>
    <property type="match status" value="1"/>
</dbReference>
<dbReference type="PANTHER" id="PTHR35791:SF1">
    <property type="entry name" value="UPF0754 MEMBRANE PROTEIN YHEB"/>
    <property type="match status" value="1"/>
</dbReference>
<feature type="transmembrane region" description="Helical" evidence="6">
    <location>
        <begin position="6"/>
        <end position="24"/>
    </location>
</feature>
<dbReference type="RefSeq" id="WP_078694195.1">
    <property type="nucleotide sequence ID" value="NZ_FUWX01000012.1"/>
</dbReference>
<organism evidence="7 8">
    <name type="scientific">Cetobacterium ceti</name>
    <dbReference type="NCBI Taxonomy" id="180163"/>
    <lineage>
        <taxon>Bacteria</taxon>
        <taxon>Fusobacteriati</taxon>
        <taxon>Fusobacteriota</taxon>
        <taxon>Fusobacteriia</taxon>
        <taxon>Fusobacteriales</taxon>
        <taxon>Fusobacteriaceae</taxon>
        <taxon>Cetobacterium</taxon>
    </lineage>
</organism>
<name>A0A1T4NYH5_9FUSO</name>
<feature type="transmembrane region" description="Helical" evidence="6">
    <location>
        <begin position="180"/>
        <end position="199"/>
    </location>
</feature>
<evidence type="ECO:0000256" key="5">
    <source>
        <dbReference type="ARBA" id="ARBA00023136"/>
    </source>
</evidence>
<proteinExistence type="inferred from homology"/>
<sequence length="200" mass="22786">MLLQGILIVIIGALIGWITNYIAIKMLFRPYKEINFGLFKIQGLIPKRRHEIAMTIAETVQKELISMDDIIGKLKTSEMGTELENMIDEILSRKLKSEITSKFPMLAMFLNDSMVDKIKDAIKNTILENKDEILEKIFASIEKKVDFKEIIVERVDNFSLEQLEEITFSLAKKELKHIEVIGAVLGGLIGLVQFGITFIL</sequence>
<dbReference type="STRING" id="180163.SAMN02745174_01725"/>
<accession>A0A1T4NYH5</accession>
<evidence type="ECO:0000256" key="6">
    <source>
        <dbReference type="SAM" id="Phobius"/>
    </source>
</evidence>
<dbReference type="EMBL" id="FUWX01000012">
    <property type="protein sequence ID" value="SJZ84450.1"/>
    <property type="molecule type" value="Genomic_DNA"/>
</dbReference>
<dbReference type="InterPro" id="IPR007383">
    <property type="entry name" value="DUF445"/>
</dbReference>
<gene>
    <name evidence="7" type="ORF">SAMN02745174_01725</name>
</gene>